<feature type="domain" description="NqrA second alpha/beta" evidence="11">
    <location>
        <begin position="115"/>
        <end position="255"/>
    </location>
</feature>
<dbReference type="InterPro" id="IPR056147">
    <property type="entry name" value="NQRA_N"/>
</dbReference>
<dbReference type="NCBIfam" id="NF003759">
    <property type="entry name" value="PRK05352.1-2"/>
    <property type="match status" value="1"/>
</dbReference>
<protein>
    <recommendedName>
        <fullName evidence="8">Na(+)-translocating NADH-quinone reductase subunit A</fullName>
        <shortName evidence="8">Na(+)-NQR subunit A</shortName>
        <shortName evidence="8">Na(+)-translocating NQR subunit A</shortName>
        <ecNumber evidence="8">7.2.1.1</ecNumber>
    </recommendedName>
    <alternativeName>
        <fullName evidence="8">NQR complex subunit A</fullName>
    </alternativeName>
    <alternativeName>
        <fullName evidence="8">NQR-1 subunit A</fullName>
    </alternativeName>
</protein>
<evidence type="ECO:0000256" key="8">
    <source>
        <dbReference type="HAMAP-Rule" id="MF_00425"/>
    </source>
</evidence>
<dbReference type="RefSeq" id="WP_108949660.1">
    <property type="nucleotide sequence ID" value="NZ_CP022187.1"/>
</dbReference>
<dbReference type="PANTHER" id="PTHR37839:SF1">
    <property type="entry name" value="NA(+)-TRANSLOCATING NADH-QUINONE REDUCTASE SUBUNIT A"/>
    <property type="match status" value="1"/>
</dbReference>
<evidence type="ECO:0000259" key="9">
    <source>
        <dbReference type="Pfam" id="PF05896"/>
    </source>
</evidence>
<gene>
    <name evidence="8" type="primary">nqrA</name>
    <name evidence="12" type="ORF">CEW83_12615</name>
</gene>
<sequence length="445" mass="48486">MIQIKRGLDLPVTGAPAQRIEAGRPVRSVAVIGFDYHGMKPTMAVQVGDRVKLGQVLFSDKKTEGVHFTAPAAGVVSAIHRGEQRVLQSVAIDVEGDEAIDFARYSDAEIDALAPEAVRENLQQSGLWTALRTRPLSKVPAIDATPSSIFVTAIDTHPLAADPTVVIGEYAEDFNRGLKVLGRLARVFLCHAENAKLPGSDLNNVTAESFSGPHPAGLPGTHIHFLDPVDAHKSVWYLNYQDVIAMGKLFATGRLWEERVVALAGPVVEKPRLVRTRLGANLDELTAGEMSVGRNRVISGSVFGGRTARGACAYLGRYHLQVSCLKEGTEREFMHYLRAGTNKHSVLNIFASKLFGDRKLDFTTTTNGSPRAMVPVGNYEAVMPLDILPTQLLRYLIVGDTDMAQKLGALELDEEDLALCTYVCAGKYEYGPILRDNLTRIEKEG</sequence>
<dbReference type="Pfam" id="PF24836">
    <property type="entry name" value="NQRA_2nd"/>
    <property type="match status" value="1"/>
</dbReference>
<feature type="domain" description="NqrA N-terminal barrel-sandwich hybrid" evidence="9">
    <location>
        <begin position="2"/>
        <end position="95"/>
    </location>
</feature>
<evidence type="ECO:0000256" key="1">
    <source>
        <dbReference type="ARBA" id="ARBA00022448"/>
    </source>
</evidence>
<keyword evidence="1 8" id="KW-0813">Transport</keyword>
<dbReference type="AlphaFoldDB" id="A0A2U8GQM2"/>
<keyword evidence="7 8" id="KW-0739">Sodium transport</keyword>
<evidence type="ECO:0000256" key="2">
    <source>
        <dbReference type="ARBA" id="ARBA00022967"/>
    </source>
</evidence>
<accession>A0A2U8GQM2</accession>
<comment type="catalytic activity">
    <reaction evidence="8">
        <text>a ubiquinone + n Na(+)(in) + NADH + H(+) = a ubiquinol + n Na(+)(out) + NAD(+)</text>
        <dbReference type="Rhea" id="RHEA:47748"/>
        <dbReference type="Rhea" id="RHEA-COMP:9565"/>
        <dbReference type="Rhea" id="RHEA-COMP:9566"/>
        <dbReference type="ChEBI" id="CHEBI:15378"/>
        <dbReference type="ChEBI" id="CHEBI:16389"/>
        <dbReference type="ChEBI" id="CHEBI:17976"/>
        <dbReference type="ChEBI" id="CHEBI:29101"/>
        <dbReference type="ChEBI" id="CHEBI:57540"/>
        <dbReference type="ChEBI" id="CHEBI:57945"/>
        <dbReference type="EC" id="7.2.1.1"/>
    </reaction>
</comment>
<evidence type="ECO:0000313" key="13">
    <source>
        <dbReference type="Proteomes" id="UP000244930"/>
    </source>
</evidence>
<evidence type="ECO:0000259" key="11">
    <source>
        <dbReference type="Pfam" id="PF24836"/>
    </source>
</evidence>
<comment type="function">
    <text evidence="8">NQR complex catalyzes the reduction of ubiquinone-1 to ubiquinol by two successive reactions, coupled with the transport of Na(+) ions from the cytoplasm to the periplasm. NqrA to NqrE are probably involved in the second step, the conversion of ubisemiquinone to ubiquinol.</text>
</comment>
<dbReference type="Proteomes" id="UP000244930">
    <property type="component" value="Chromosome"/>
</dbReference>
<dbReference type="InterPro" id="IPR022615">
    <property type="entry name" value="NqrA_C_domain"/>
</dbReference>
<keyword evidence="2 8" id="KW-1278">Translocase</keyword>
<dbReference type="NCBIfam" id="TIGR01936">
    <property type="entry name" value="nqrA"/>
    <property type="match status" value="1"/>
</dbReference>
<name>A0A2U8GQM2_9RHOO</name>
<organism evidence="12 13">
    <name type="scientific">Parazoarcus communis</name>
    <dbReference type="NCBI Taxonomy" id="41977"/>
    <lineage>
        <taxon>Bacteria</taxon>
        <taxon>Pseudomonadati</taxon>
        <taxon>Pseudomonadota</taxon>
        <taxon>Betaproteobacteria</taxon>
        <taxon>Rhodocyclales</taxon>
        <taxon>Zoogloeaceae</taxon>
        <taxon>Parazoarcus</taxon>
    </lineage>
</organism>
<evidence type="ECO:0000256" key="5">
    <source>
        <dbReference type="ARBA" id="ARBA00023065"/>
    </source>
</evidence>
<evidence type="ECO:0000313" key="12">
    <source>
        <dbReference type="EMBL" id="AWI75957.1"/>
    </source>
</evidence>
<keyword evidence="13" id="KW-1185">Reference proteome</keyword>
<evidence type="ECO:0000256" key="7">
    <source>
        <dbReference type="ARBA" id="ARBA00023201"/>
    </source>
</evidence>
<comment type="similarity">
    <text evidence="8">Belongs to the NqrA family.</text>
</comment>
<proteinExistence type="inferred from homology"/>
<dbReference type="InterPro" id="IPR056148">
    <property type="entry name" value="NQRA_2nd"/>
</dbReference>
<dbReference type="GO" id="GO:0006814">
    <property type="term" value="P:sodium ion transport"/>
    <property type="evidence" value="ECO:0007669"/>
    <property type="project" value="UniProtKB-UniRule"/>
</dbReference>
<dbReference type="KEGG" id="acom:CEW83_12615"/>
<dbReference type="GO" id="GO:0016655">
    <property type="term" value="F:oxidoreductase activity, acting on NAD(P)H, quinone or similar compound as acceptor"/>
    <property type="evidence" value="ECO:0007669"/>
    <property type="project" value="UniProtKB-UniRule"/>
</dbReference>
<keyword evidence="4 8" id="KW-0915">Sodium</keyword>
<evidence type="ECO:0000256" key="6">
    <source>
        <dbReference type="ARBA" id="ARBA00023075"/>
    </source>
</evidence>
<dbReference type="EMBL" id="CP022187">
    <property type="protein sequence ID" value="AWI75957.1"/>
    <property type="molecule type" value="Genomic_DNA"/>
</dbReference>
<keyword evidence="5 8" id="KW-0406">Ion transport</keyword>
<keyword evidence="3 8" id="KW-0520">NAD</keyword>
<evidence type="ECO:0000256" key="3">
    <source>
        <dbReference type="ARBA" id="ARBA00023027"/>
    </source>
</evidence>
<dbReference type="PANTHER" id="PTHR37839">
    <property type="entry name" value="NA(+)-TRANSLOCATING NADH-QUINONE REDUCTASE SUBUNIT A"/>
    <property type="match status" value="1"/>
</dbReference>
<evidence type="ECO:0000256" key="4">
    <source>
        <dbReference type="ARBA" id="ARBA00023053"/>
    </source>
</evidence>
<evidence type="ECO:0000259" key="10">
    <source>
        <dbReference type="Pfam" id="PF11973"/>
    </source>
</evidence>
<feature type="domain" description="Na(+)-translocating NADH-quinone reductase subunit A C-terminal" evidence="10">
    <location>
        <begin position="260"/>
        <end position="308"/>
    </location>
</feature>
<dbReference type="InterPro" id="IPR008703">
    <property type="entry name" value="NqrA"/>
</dbReference>
<dbReference type="HAMAP" id="MF_00425">
    <property type="entry name" value="NqrA"/>
    <property type="match status" value="1"/>
</dbReference>
<dbReference type="Pfam" id="PF11973">
    <property type="entry name" value="NQRA_SLBB"/>
    <property type="match status" value="1"/>
</dbReference>
<keyword evidence="6 8" id="KW-0830">Ubiquinone</keyword>
<dbReference type="Pfam" id="PF05896">
    <property type="entry name" value="NQRA_N"/>
    <property type="match status" value="1"/>
</dbReference>
<comment type="subunit">
    <text evidence="8">Composed of six subunits; NqrA, NqrB, NqrC, NqrD, NqrE and NqrF.</text>
</comment>
<dbReference type="EC" id="7.2.1.1" evidence="8"/>
<reference evidence="12 13" key="1">
    <citation type="submission" date="2017-06" db="EMBL/GenBank/DDBJ databases">
        <title>Azoarcus.</title>
        <authorList>
            <person name="Woo J.-H."/>
            <person name="Kim H.-S."/>
        </authorList>
    </citation>
    <scope>NUCLEOTIDE SEQUENCE [LARGE SCALE GENOMIC DNA]</scope>
    <source>
        <strain evidence="12 13">TSPY31</strain>
    </source>
</reference>